<reference evidence="2" key="1">
    <citation type="submission" date="2020-05" db="EMBL/GenBank/DDBJ databases">
        <authorList>
            <person name="Rincon C."/>
            <person name="Sanders R I."/>
            <person name="Robbins C."/>
            <person name="Chaturvedi A."/>
        </authorList>
    </citation>
    <scope>NUCLEOTIDE SEQUENCE</scope>
    <source>
        <strain evidence="2">CHB12</strain>
    </source>
</reference>
<organism evidence="2 4">
    <name type="scientific">Rhizophagus irregularis</name>
    <dbReference type="NCBI Taxonomy" id="588596"/>
    <lineage>
        <taxon>Eukaryota</taxon>
        <taxon>Fungi</taxon>
        <taxon>Fungi incertae sedis</taxon>
        <taxon>Mucoromycota</taxon>
        <taxon>Glomeromycotina</taxon>
        <taxon>Glomeromycetes</taxon>
        <taxon>Glomerales</taxon>
        <taxon>Glomeraceae</taxon>
        <taxon>Rhizophagus</taxon>
    </lineage>
</organism>
<dbReference type="InterPro" id="IPR036397">
    <property type="entry name" value="RNaseH_sf"/>
</dbReference>
<dbReference type="InterPro" id="IPR001584">
    <property type="entry name" value="Integrase_cat-core"/>
</dbReference>
<proteinExistence type="predicted"/>
<comment type="caution">
    <text evidence="2">The sequence shown here is derived from an EMBL/GenBank/DDBJ whole genome shotgun (WGS) entry which is preliminary data.</text>
</comment>
<dbReference type="InterPro" id="IPR012337">
    <property type="entry name" value="RNaseH-like_sf"/>
</dbReference>
<evidence type="ECO:0000313" key="4">
    <source>
        <dbReference type="Proteomes" id="UP000684084"/>
    </source>
</evidence>
<feature type="domain" description="Integrase catalytic" evidence="1">
    <location>
        <begin position="156"/>
        <end position="323"/>
    </location>
</feature>
<dbReference type="InterPro" id="IPR050951">
    <property type="entry name" value="Retrovirus_Pol_polyprotein"/>
</dbReference>
<dbReference type="SUPFAM" id="SSF53098">
    <property type="entry name" value="Ribonuclease H-like"/>
    <property type="match status" value="1"/>
</dbReference>
<dbReference type="GO" id="GO:0015074">
    <property type="term" value="P:DNA integration"/>
    <property type="evidence" value="ECO:0007669"/>
    <property type="project" value="InterPro"/>
</dbReference>
<dbReference type="EMBL" id="CAGKOT010000029">
    <property type="protein sequence ID" value="CAB5371206.1"/>
    <property type="molecule type" value="Genomic_DNA"/>
</dbReference>
<name>A0A915YTZ4_9GLOM</name>
<dbReference type="Proteomes" id="UP000684084">
    <property type="component" value="Unassembled WGS sequence"/>
</dbReference>
<dbReference type="GO" id="GO:0003676">
    <property type="term" value="F:nucleic acid binding"/>
    <property type="evidence" value="ECO:0007669"/>
    <property type="project" value="InterPro"/>
</dbReference>
<dbReference type="EMBL" id="CAGKOT010000005">
    <property type="protein sequence ID" value="CAB5340350.1"/>
    <property type="molecule type" value="Genomic_DNA"/>
</dbReference>
<dbReference type="VEuPathDB" id="FungiDB:RhiirFUN_007253"/>
<evidence type="ECO:0000313" key="2">
    <source>
        <dbReference type="EMBL" id="CAB5340350.1"/>
    </source>
</evidence>
<dbReference type="PANTHER" id="PTHR37984:SF5">
    <property type="entry name" value="PROTEIN NYNRIN-LIKE"/>
    <property type="match status" value="1"/>
</dbReference>
<dbReference type="Gene3D" id="3.30.420.10">
    <property type="entry name" value="Ribonuclease H-like superfamily/Ribonuclease H"/>
    <property type="match status" value="1"/>
</dbReference>
<dbReference type="GO" id="GO:0005634">
    <property type="term" value="C:nucleus"/>
    <property type="evidence" value="ECO:0007669"/>
    <property type="project" value="UniProtKB-ARBA"/>
</dbReference>
<gene>
    <name evidence="3" type="ORF">CHRIB12_LOCUS12968</name>
    <name evidence="2" type="ORF">CHRIB12_LOCUS3596</name>
</gene>
<dbReference type="PROSITE" id="PS50994">
    <property type="entry name" value="INTEGRASE"/>
    <property type="match status" value="1"/>
</dbReference>
<dbReference type="AlphaFoldDB" id="A0A915YTZ4"/>
<protein>
    <recommendedName>
        <fullName evidence="1">Integrase catalytic domain-containing protein</fullName>
    </recommendedName>
</protein>
<dbReference type="OrthoDB" id="2499658at2759"/>
<dbReference type="Pfam" id="PF00665">
    <property type="entry name" value="rve"/>
    <property type="match status" value="1"/>
</dbReference>
<sequence length="567" mass="64887">MFVAICFVMEYTFISRDTFNGIIERYIGNLPTSKQEKALINLNFLNKIKEVLLDPKNNTISNKNTRSWIKKKFKLEEITPGDYRVIVAANNNPVLAVENMYEVLCRTHAEITQHGGQRQTWKSIIERWGWIKQDIVEQFVNNCTICAVRKPSFHPLAAKPIIARNFLSRVQMDLIDLSFDADGEYKYICHVRDHFTRFSWARALTSKRAIEVAAYLFELFHFLGSPPTILQSDNGKEFCAGVIKELIEMWPTVMIINGRPRHPQSQGLVERANGILQQKLGKWRENTGRTDWSFGLKFVISAMNNSWCRSHKKTPYELVYGDKPRGNCTLIDELFAKNIYNEEDIPDTIQIYDSIEDLDSDIIDDLQESNIPVQQLDIERAVVQDQDNENNRHIVLIDPVLLDITNNTQHEVLRNMARQDLQDYTNKMANQMSKGRKRIKEYQIGDLVRVAVPKIDRFSVDRPTLPCKIMEKTENNKYSLGSKFGIIGVYYSASELEPLGTETFPELEVIPLNKISIREAARLQSAGLVSGGICNCKGECNSNKCRCKKAGGDCSSRCHSGRSCQNK</sequence>
<dbReference type="PANTHER" id="PTHR37984">
    <property type="entry name" value="PROTEIN CBG26694"/>
    <property type="match status" value="1"/>
</dbReference>
<evidence type="ECO:0000259" key="1">
    <source>
        <dbReference type="PROSITE" id="PS50994"/>
    </source>
</evidence>
<evidence type="ECO:0000313" key="3">
    <source>
        <dbReference type="EMBL" id="CAB5371206.1"/>
    </source>
</evidence>
<accession>A0A915YTZ4</accession>